<gene>
    <name evidence="1" type="ORF">EI71_00938</name>
</gene>
<comment type="caution">
    <text evidence="1">The sequence shown here is derived from an EMBL/GenBank/DDBJ whole genome shotgun (WGS) entry which is preliminary data.</text>
</comment>
<evidence type="ECO:0000313" key="2">
    <source>
        <dbReference type="Proteomes" id="UP000266506"/>
    </source>
</evidence>
<dbReference type="AlphaFoldDB" id="A0A397S6B1"/>
<keyword evidence="2" id="KW-1185">Reference proteome</keyword>
<evidence type="ECO:0000313" key="1">
    <source>
        <dbReference type="EMBL" id="RIA77784.1"/>
    </source>
</evidence>
<dbReference type="InParanoid" id="A0A397S6B1"/>
<name>A0A397S6B1_9MOLU</name>
<proteinExistence type="predicted"/>
<dbReference type="RefSeq" id="WP_119016089.1">
    <property type="nucleotide sequence ID" value="NZ_QXEV01000007.1"/>
</dbReference>
<organism evidence="1 2">
    <name type="scientific">Anaeroplasma bactoclasticum</name>
    <dbReference type="NCBI Taxonomy" id="2088"/>
    <lineage>
        <taxon>Bacteria</taxon>
        <taxon>Bacillati</taxon>
        <taxon>Mycoplasmatota</taxon>
        <taxon>Mollicutes</taxon>
        <taxon>Anaeroplasmatales</taxon>
        <taxon>Anaeroplasmataceae</taxon>
        <taxon>Anaeroplasma</taxon>
    </lineage>
</organism>
<protein>
    <submittedName>
        <fullName evidence="1">Uncharacterized protein</fullName>
    </submittedName>
</protein>
<dbReference type="Proteomes" id="UP000266506">
    <property type="component" value="Unassembled WGS sequence"/>
</dbReference>
<dbReference type="EMBL" id="QXEV01000007">
    <property type="protein sequence ID" value="RIA77784.1"/>
    <property type="molecule type" value="Genomic_DNA"/>
</dbReference>
<accession>A0A397S6B1</accession>
<sequence length="127" mass="15118">MTCITSFKINIARLSEDEVYQIIDYLGLEPGITEYFLYYGLLKRDTEEEDFKLYNLLHETLSILYPKKEILKRLLNIYPISYIVDVKFSNIEDEILNNTSFTIAEESKEFIDYLGCYYNLNNGYFEK</sequence>
<reference evidence="1 2" key="1">
    <citation type="submission" date="2018-08" db="EMBL/GenBank/DDBJ databases">
        <title>Genomic Encyclopedia of Archaeal and Bacterial Type Strains, Phase II (KMG-II): from individual species to whole genera.</title>
        <authorList>
            <person name="Goeker M."/>
        </authorList>
    </citation>
    <scope>NUCLEOTIDE SEQUENCE [LARGE SCALE GENOMIC DNA]</scope>
    <source>
        <strain evidence="1 2">ATCC 27112</strain>
    </source>
</reference>